<evidence type="ECO:0000313" key="3">
    <source>
        <dbReference type="Proteomes" id="UP001500791"/>
    </source>
</evidence>
<dbReference type="GO" id="GO:0016301">
    <property type="term" value="F:kinase activity"/>
    <property type="evidence" value="ECO:0007669"/>
    <property type="project" value="UniProtKB-KW"/>
</dbReference>
<organism evidence="2 3">
    <name type="scientific">Brevundimonas terrae</name>
    <dbReference type="NCBI Taxonomy" id="363631"/>
    <lineage>
        <taxon>Bacteria</taxon>
        <taxon>Pseudomonadati</taxon>
        <taxon>Pseudomonadota</taxon>
        <taxon>Alphaproteobacteria</taxon>
        <taxon>Caulobacterales</taxon>
        <taxon>Caulobacteraceae</taxon>
        <taxon>Brevundimonas</taxon>
    </lineage>
</organism>
<evidence type="ECO:0000259" key="1">
    <source>
        <dbReference type="Pfam" id="PF07475"/>
    </source>
</evidence>
<dbReference type="InterPro" id="IPR011104">
    <property type="entry name" value="Hpr_kin/Pase_C"/>
</dbReference>
<dbReference type="InterPro" id="IPR027417">
    <property type="entry name" value="P-loop_NTPase"/>
</dbReference>
<keyword evidence="3" id="KW-1185">Reference proteome</keyword>
<keyword evidence="2" id="KW-0808">Transferase</keyword>
<name>A0ABN0Y3X3_9CAUL</name>
<dbReference type="Gene3D" id="3.40.50.300">
    <property type="entry name" value="P-loop containing nucleotide triphosphate hydrolases"/>
    <property type="match status" value="1"/>
</dbReference>
<protein>
    <submittedName>
        <fullName evidence="2">HPr kinase/phosphorylase</fullName>
    </submittedName>
</protein>
<evidence type="ECO:0000313" key="2">
    <source>
        <dbReference type="EMBL" id="GAA0382335.1"/>
    </source>
</evidence>
<dbReference type="Pfam" id="PF07475">
    <property type="entry name" value="Hpr_kinase_C"/>
    <property type="match status" value="1"/>
</dbReference>
<dbReference type="SUPFAM" id="SSF53795">
    <property type="entry name" value="PEP carboxykinase-like"/>
    <property type="match status" value="1"/>
</dbReference>
<reference evidence="2 3" key="1">
    <citation type="journal article" date="2019" name="Int. J. Syst. Evol. Microbiol.">
        <title>The Global Catalogue of Microorganisms (GCM) 10K type strain sequencing project: providing services to taxonomists for standard genome sequencing and annotation.</title>
        <authorList>
            <consortium name="The Broad Institute Genomics Platform"/>
            <consortium name="The Broad Institute Genome Sequencing Center for Infectious Disease"/>
            <person name="Wu L."/>
            <person name="Ma J."/>
        </authorList>
    </citation>
    <scope>NUCLEOTIDE SEQUENCE [LARGE SCALE GENOMIC DNA]</scope>
    <source>
        <strain evidence="2 3">JCM 13476</strain>
    </source>
</reference>
<sequence length="143" mass="15050">MTPDTPTVHASAVALRLCGAWRGVLIRGASGAGKSDLALRLMDIGARLIGDDYVHLWTSSGRLYATAPARISGLIEVRGLGIRPVTPLKTASISLVIDLIDHAAERMPEPQGLKLCGVDVPLLQLDPRPASAASLVIRALEAL</sequence>
<dbReference type="EMBL" id="BAAAEJ010000003">
    <property type="protein sequence ID" value="GAA0382335.1"/>
    <property type="molecule type" value="Genomic_DNA"/>
</dbReference>
<dbReference type="RefSeq" id="WP_167175214.1">
    <property type="nucleotide sequence ID" value="NZ_BAAAEJ010000003.1"/>
</dbReference>
<feature type="domain" description="HPr kinase/phosphorylase C-terminal" evidence="1">
    <location>
        <begin position="22"/>
        <end position="137"/>
    </location>
</feature>
<comment type="caution">
    <text evidence="2">The sequence shown here is derived from an EMBL/GenBank/DDBJ whole genome shotgun (WGS) entry which is preliminary data.</text>
</comment>
<dbReference type="CDD" id="cd01918">
    <property type="entry name" value="HprK_C"/>
    <property type="match status" value="1"/>
</dbReference>
<proteinExistence type="predicted"/>
<keyword evidence="2" id="KW-0418">Kinase</keyword>
<accession>A0ABN0Y3X3</accession>
<dbReference type="Proteomes" id="UP001500791">
    <property type="component" value="Unassembled WGS sequence"/>
</dbReference>
<gene>
    <name evidence="2" type="ORF">GCM10009093_06630</name>
</gene>